<accession>A0A7W9FLR1</accession>
<evidence type="ECO:0000256" key="1">
    <source>
        <dbReference type="SAM" id="MobiDB-lite"/>
    </source>
</evidence>
<keyword evidence="4" id="KW-1185">Reference proteome</keyword>
<gene>
    <name evidence="3" type="ORF">GGQ63_002054</name>
</gene>
<protein>
    <recommendedName>
        <fullName evidence="2">Extensin-like C-terminal domain-containing protein</fullName>
    </recommendedName>
</protein>
<dbReference type="InterPro" id="IPR009683">
    <property type="entry name" value="Extensin-like_C"/>
</dbReference>
<proteinExistence type="predicted"/>
<dbReference type="AlphaFoldDB" id="A0A7W9FLR1"/>
<reference evidence="3 4" key="1">
    <citation type="submission" date="2020-08" db="EMBL/GenBank/DDBJ databases">
        <title>Genomic Encyclopedia of Type Strains, Phase IV (KMG-IV): sequencing the most valuable type-strain genomes for metagenomic binning, comparative biology and taxonomic classification.</title>
        <authorList>
            <person name="Goeker M."/>
        </authorList>
    </citation>
    <scope>NUCLEOTIDE SEQUENCE [LARGE SCALE GENOMIC DNA]</scope>
    <source>
        <strain evidence="3 4">DSM 16268</strain>
    </source>
</reference>
<feature type="domain" description="Extensin-like C-terminal" evidence="2">
    <location>
        <begin position="41"/>
        <end position="217"/>
    </location>
</feature>
<dbReference type="Proteomes" id="UP000523821">
    <property type="component" value="Unassembled WGS sequence"/>
</dbReference>
<dbReference type="RefSeq" id="WP_183855290.1">
    <property type="nucleotide sequence ID" value="NZ_JACHOO010000003.1"/>
</dbReference>
<evidence type="ECO:0000313" key="4">
    <source>
        <dbReference type="Proteomes" id="UP000523821"/>
    </source>
</evidence>
<evidence type="ECO:0000313" key="3">
    <source>
        <dbReference type="EMBL" id="MBB5753000.1"/>
    </source>
</evidence>
<dbReference type="Pfam" id="PF06904">
    <property type="entry name" value="Extensin-like_C"/>
    <property type="match status" value="1"/>
</dbReference>
<evidence type="ECO:0000259" key="2">
    <source>
        <dbReference type="Pfam" id="PF06904"/>
    </source>
</evidence>
<dbReference type="EMBL" id="JACHOO010000003">
    <property type="protein sequence ID" value="MBB5753000.1"/>
    <property type="molecule type" value="Genomic_DNA"/>
</dbReference>
<organism evidence="3 4">
    <name type="scientific">Prosthecomicrobium pneumaticum</name>
    <dbReference type="NCBI Taxonomy" id="81895"/>
    <lineage>
        <taxon>Bacteria</taxon>
        <taxon>Pseudomonadati</taxon>
        <taxon>Pseudomonadota</taxon>
        <taxon>Alphaproteobacteria</taxon>
        <taxon>Hyphomicrobiales</taxon>
        <taxon>Kaistiaceae</taxon>
        <taxon>Prosthecomicrobium</taxon>
    </lineage>
</organism>
<feature type="region of interest" description="Disordered" evidence="1">
    <location>
        <begin position="259"/>
        <end position="318"/>
    </location>
</feature>
<name>A0A7W9FLR1_9HYPH</name>
<comment type="caution">
    <text evidence="3">The sequence shown here is derived from an EMBL/GenBank/DDBJ whole genome shotgun (WGS) entry which is preliminary data.</text>
</comment>
<dbReference type="PROSITE" id="PS51257">
    <property type="entry name" value="PROKAR_LIPOPROTEIN"/>
    <property type="match status" value="1"/>
</dbReference>
<sequence length="318" mass="34183">MLRCVLLRPASAVLLGLFLSGCGFNFLDEGREAWRDKAERACFREGRVIPSAFQQPGREIDGRGACGIEQPLKVSAFDGGRINLSSTYPLGCNITATTEAWLTNSVQPAALAWFGEPVIEVLSMGSYSCRPINHRRGAELSEHAFGNAIDVAGFKFASGRIVRVKTHWRRGAPEEQAFLRTVAAAACGPFTTVLGPGSNRLHEDHLHLDLARRGKTGRSVYCSPRLTPPAMPAPGLMVSLPPAEPMPAPQSLAERSMLYGYPNGETPAEEEGIAGTDDVLYGATPAAPAAALPPPPMPARQADERWLPPARVPLSYSE</sequence>